<dbReference type="PIRSF" id="PIRSF001123">
    <property type="entry name" value="PepA_GA"/>
    <property type="match status" value="1"/>
</dbReference>
<name>A0ABY4EKD4_9BACI</name>
<dbReference type="EMBL" id="CP095073">
    <property type="protein sequence ID" value="UOQ42521.1"/>
    <property type="molecule type" value="Genomic_DNA"/>
</dbReference>
<dbReference type="Gene3D" id="3.40.630.10">
    <property type="entry name" value="Zn peptidases"/>
    <property type="match status" value="1"/>
</dbReference>
<evidence type="ECO:0000256" key="2">
    <source>
        <dbReference type="ARBA" id="ARBA00022438"/>
    </source>
</evidence>
<reference evidence="7 8" key="1">
    <citation type="submission" date="2022-04" db="EMBL/GenBank/DDBJ databases">
        <title>Halobacillus sp. isolated from saltern.</title>
        <authorList>
            <person name="Won M."/>
            <person name="Lee C.-M."/>
            <person name="Woen H.-Y."/>
            <person name="Kwon S.-W."/>
        </authorList>
    </citation>
    <scope>NUCLEOTIDE SEQUENCE [LARGE SCALE GENOMIC DNA]</scope>
    <source>
        <strain evidence="7 8">SSBR10-3</strain>
    </source>
</reference>
<dbReference type="InterPro" id="IPR023367">
    <property type="entry name" value="Peptidase_M42_dom2"/>
</dbReference>
<keyword evidence="4" id="KW-0479">Metal-binding</keyword>
<gene>
    <name evidence="7" type="ORF">MUN89_11025</name>
</gene>
<evidence type="ECO:0000313" key="7">
    <source>
        <dbReference type="EMBL" id="UOQ42521.1"/>
    </source>
</evidence>
<keyword evidence="2" id="KW-0031">Aminopeptidase</keyword>
<dbReference type="PANTHER" id="PTHR32481:SF7">
    <property type="entry name" value="AMINOPEPTIDASE YHFE-RELATED"/>
    <property type="match status" value="1"/>
</dbReference>
<evidence type="ECO:0000256" key="5">
    <source>
        <dbReference type="ARBA" id="ARBA00022801"/>
    </source>
</evidence>
<keyword evidence="3" id="KW-0645">Protease</keyword>
<evidence type="ECO:0000256" key="6">
    <source>
        <dbReference type="PIRNR" id="PIRNR001123"/>
    </source>
</evidence>
<dbReference type="Gene3D" id="2.40.30.40">
    <property type="entry name" value="Peptidase M42, domain 2"/>
    <property type="match status" value="1"/>
</dbReference>
<keyword evidence="5" id="KW-0378">Hydrolase</keyword>
<dbReference type="InterPro" id="IPR008007">
    <property type="entry name" value="Peptidase_M42"/>
</dbReference>
<evidence type="ECO:0000256" key="4">
    <source>
        <dbReference type="ARBA" id="ARBA00022723"/>
    </source>
</evidence>
<protein>
    <submittedName>
        <fullName evidence="7">M42 family metallopeptidase</fullName>
    </submittedName>
</protein>
<sequence length="348" mass="38715">MQKNRNFITHHLKQLTSIPSPTGMTEQIMRYCDNLLRVKGVPTMMTNKGGLIATIQGRNPENERVITAHLDTLGAMVKEVKDDGKLALSLIGGFTWNSIEGEYCEIHTASDGTYTGTILMQQSSVHVYKESGEKKRDSINMVVRLDEMVHSKQDVQKLGIEVGDFVSFAPRYEESKTGFIKSRHLDDKASAAVLLHMIEEIVDANIEIPYTTHFYFSNNEEIGYGANSSIPETVREFIAVDMGAVGDGQTSTEYDVSICAKDSSGPYHLGLRHHFTSLAKQNDINYQIDIYPYYGSDASAVMKAGSDVKHALVGPGIDASHAYERTHTDSLIYTYQLLMAYIQSELIP</sequence>
<evidence type="ECO:0000256" key="1">
    <source>
        <dbReference type="ARBA" id="ARBA00006272"/>
    </source>
</evidence>
<dbReference type="Pfam" id="PF05343">
    <property type="entry name" value="Peptidase_M42"/>
    <property type="match status" value="1"/>
</dbReference>
<dbReference type="InterPro" id="IPR051464">
    <property type="entry name" value="Peptidase_M42_aminopept"/>
</dbReference>
<evidence type="ECO:0000256" key="3">
    <source>
        <dbReference type="ARBA" id="ARBA00022670"/>
    </source>
</evidence>
<dbReference type="SUPFAM" id="SSF101821">
    <property type="entry name" value="Aminopeptidase/glucanase lid domain"/>
    <property type="match status" value="1"/>
</dbReference>
<accession>A0ABY4EKD4</accession>
<evidence type="ECO:0000313" key="8">
    <source>
        <dbReference type="Proteomes" id="UP000831787"/>
    </source>
</evidence>
<dbReference type="SUPFAM" id="SSF53187">
    <property type="entry name" value="Zn-dependent exopeptidases"/>
    <property type="match status" value="1"/>
</dbReference>
<proteinExistence type="inferred from homology"/>
<comment type="similarity">
    <text evidence="1 6">Belongs to the peptidase M42 family.</text>
</comment>
<dbReference type="Proteomes" id="UP000831787">
    <property type="component" value="Chromosome"/>
</dbReference>
<keyword evidence="8" id="KW-1185">Reference proteome</keyword>
<dbReference type="PANTHER" id="PTHR32481">
    <property type="entry name" value="AMINOPEPTIDASE"/>
    <property type="match status" value="1"/>
</dbReference>
<organism evidence="7 8">
    <name type="scientific">Halobacillus salinarum</name>
    <dbReference type="NCBI Taxonomy" id="2932257"/>
    <lineage>
        <taxon>Bacteria</taxon>
        <taxon>Bacillati</taxon>
        <taxon>Bacillota</taxon>
        <taxon>Bacilli</taxon>
        <taxon>Bacillales</taxon>
        <taxon>Bacillaceae</taxon>
        <taxon>Halobacillus</taxon>
    </lineage>
</organism>
<dbReference type="CDD" id="cd05657">
    <property type="entry name" value="M42_glucanase_like"/>
    <property type="match status" value="1"/>
</dbReference>